<keyword evidence="1" id="KW-0051">Antiviral defense</keyword>
<dbReference type="NCBIfam" id="TIGR02593">
    <property type="entry name" value="CRISPR_cas5"/>
    <property type="match status" value="1"/>
</dbReference>
<dbReference type="GO" id="GO:0051607">
    <property type="term" value="P:defense response to virus"/>
    <property type="evidence" value="ECO:0007669"/>
    <property type="project" value="UniProtKB-KW"/>
</dbReference>
<reference evidence="2 3" key="1">
    <citation type="submission" date="2017-09" db="EMBL/GenBank/DDBJ databases">
        <title>Large-scale bioinformatics analysis of Bacillus genomes uncovers conserved roles of natural products in bacterial physiology.</title>
        <authorList>
            <consortium name="Agbiome Team Llc"/>
            <person name="Bleich R.M."/>
            <person name="Grubbs K.J."/>
            <person name="Santa Maria K.C."/>
            <person name="Allen S.E."/>
            <person name="Farag S."/>
            <person name="Shank E.A."/>
            <person name="Bowers A."/>
        </authorList>
    </citation>
    <scope>NUCLEOTIDE SEQUENCE [LARGE SCALE GENOMIC DNA]</scope>
    <source>
        <strain evidence="2 3">AFS092789</strain>
    </source>
</reference>
<dbReference type="NCBIfam" id="TIGR02592">
    <property type="entry name" value="cas_Cas5h"/>
    <property type="match status" value="1"/>
</dbReference>
<gene>
    <name evidence="2" type="primary">cas5b</name>
    <name evidence="2" type="ORF">CON36_36310</name>
</gene>
<dbReference type="EMBL" id="NVMX01000300">
    <property type="protein sequence ID" value="PDZ93976.1"/>
    <property type="molecule type" value="Genomic_DNA"/>
</dbReference>
<proteinExistence type="predicted"/>
<dbReference type="RefSeq" id="WP_098007408.1">
    <property type="nucleotide sequence ID" value="NZ_NVMX01000300.1"/>
</dbReference>
<dbReference type="Proteomes" id="UP000219922">
    <property type="component" value="Unassembled WGS sequence"/>
</dbReference>
<comment type="caution">
    <text evidence="2">The sequence shown here is derived from an EMBL/GenBank/DDBJ whole genome shotgun (WGS) entry which is preliminary data.</text>
</comment>
<accession>A0A9X6SS37</accession>
<organism evidence="2 3">
    <name type="scientific">Bacillus cereus</name>
    <dbReference type="NCBI Taxonomy" id="1396"/>
    <lineage>
        <taxon>Bacteria</taxon>
        <taxon>Bacillati</taxon>
        <taxon>Bacillota</taxon>
        <taxon>Bacilli</taxon>
        <taxon>Bacillales</taxon>
        <taxon>Bacillaceae</taxon>
        <taxon>Bacillus</taxon>
        <taxon>Bacillus cereus group</taxon>
    </lineage>
</organism>
<evidence type="ECO:0000256" key="1">
    <source>
        <dbReference type="ARBA" id="ARBA00023118"/>
    </source>
</evidence>
<dbReference type="Pfam" id="PF09704">
    <property type="entry name" value="Cas_Cas5d"/>
    <property type="match status" value="1"/>
</dbReference>
<dbReference type="AlphaFoldDB" id="A0A9X6SS37"/>
<dbReference type="InterPro" id="IPR013421">
    <property type="entry name" value="CRISPR-assoc_prot_Cas5_HALMA"/>
</dbReference>
<protein>
    <submittedName>
        <fullName evidence="2">Type I-B CRISPR-associated protein Cas5</fullName>
    </submittedName>
</protein>
<evidence type="ECO:0000313" key="2">
    <source>
        <dbReference type="EMBL" id="PDZ93976.1"/>
    </source>
</evidence>
<dbReference type="InterPro" id="IPR013422">
    <property type="entry name" value="CRISPR-assoc_prot_Cas5_N"/>
</dbReference>
<sequence>MKGIAFELKGDFAFFKKPDVNQENYFTYSHIHKVALLGILGAIIGLDGYSQAKRNNSGEERIFPEFYQKLKDLRISIVPHGDRGYFSRKIQTFTNTTGFANKRSNLIVKEQCLENPHWTIYLFASDEMEEGLFNTLSDYLINKKAEFIPYLGKNEHYASISNPRWVNLSDVEETSYIQSLFPLREAIEFDNEEDTFDEDDDFFFRENMPTSLQKETILYGLEPLIYTNMYMENIEFEHMYEAEDKVLVFI</sequence>
<dbReference type="GO" id="GO:0043571">
    <property type="term" value="P:maintenance of CRISPR repeat elements"/>
    <property type="evidence" value="ECO:0007669"/>
    <property type="project" value="InterPro"/>
</dbReference>
<evidence type="ECO:0000313" key="3">
    <source>
        <dbReference type="Proteomes" id="UP000219922"/>
    </source>
</evidence>
<dbReference type="InterPro" id="IPR021124">
    <property type="entry name" value="CRISPR-assoc_prot_Cas5"/>
</dbReference>
<name>A0A9X6SS37_BACCE</name>